<gene>
    <name evidence="1" type="ORF">RhiirA4_428073</name>
</gene>
<protein>
    <submittedName>
        <fullName evidence="1">Uncharacterized protein</fullName>
    </submittedName>
</protein>
<sequence>MSYYILCLKAIANQEEGGRQKLIARDFLRFFVISGIEAQVILQDRLLFKTKSQLSTGPVRAQTILQDRLTFKSDDDDFQPAISTTQKRKNLSLKRVKATNRDKENVDSFFNSNKAKGSTSSDFLKNMASSKYVFDWIKVQANCIKDVKSVFPKFDFTLSKVNGIGFKTGSNKKLVFIEIFGGPESPVEKHVKEDTEKLIKEAMFSLISFFVIIWIKTPNMQGTYAFTWCDRITLSKLQLDQNYFYKVLQIKLAKLPFSFDEVEKYLEVFELLYALIRIEKYTKEVEKTNVLKFSCRSANSEKLVMGTEQYCNVERSIPPSFILNLTADETKYVMAEILTYKV</sequence>
<reference evidence="1 2" key="1">
    <citation type="submission" date="2015-10" db="EMBL/GenBank/DDBJ databases">
        <title>Genome analyses suggest a sexual origin of heterokaryosis in a supposedly ancient asexual fungus.</title>
        <authorList>
            <person name="Ropars J."/>
            <person name="Sedzielewska K."/>
            <person name="Noel J."/>
            <person name="Charron P."/>
            <person name="Farinelli L."/>
            <person name="Marton T."/>
            <person name="Kruger M."/>
            <person name="Pelin A."/>
            <person name="Brachmann A."/>
            <person name="Corradi N."/>
        </authorList>
    </citation>
    <scope>NUCLEOTIDE SEQUENCE [LARGE SCALE GENOMIC DNA]</scope>
    <source>
        <strain evidence="1 2">A4</strain>
    </source>
</reference>
<proteinExistence type="predicted"/>
<dbReference type="EMBL" id="LLXI01002098">
    <property type="protein sequence ID" value="PKY56202.1"/>
    <property type="molecule type" value="Genomic_DNA"/>
</dbReference>
<evidence type="ECO:0000313" key="1">
    <source>
        <dbReference type="EMBL" id="PKY56202.1"/>
    </source>
</evidence>
<dbReference type="Proteomes" id="UP000234323">
    <property type="component" value="Unassembled WGS sequence"/>
</dbReference>
<evidence type="ECO:0000313" key="2">
    <source>
        <dbReference type="Proteomes" id="UP000234323"/>
    </source>
</evidence>
<name>A0A2I1HBE3_9GLOM</name>
<organism evidence="1 2">
    <name type="scientific">Rhizophagus irregularis</name>
    <dbReference type="NCBI Taxonomy" id="588596"/>
    <lineage>
        <taxon>Eukaryota</taxon>
        <taxon>Fungi</taxon>
        <taxon>Fungi incertae sedis</taxon>
        <taxon>Mucoromycota</taxon>
        <taxon>Glomeromycotina</taxon>
        <taxon>Glomeromycetes</taxon>
        <taxon>Glomerales</taxon>
        <taxon>Glomeraceae</taxon>
        <taxon>Rhizophagus</taxon>
    </lineage>
</organism>
<accession>A0A2I1HBE3</accession>
<dbReference type="VEuPathDB" id="FungiDB:FUN_016723"/>
<dbReference type="AlphaFoldDB" id="A0A2I1HBE3"/>
<dbReference type="VEuPathDB" id="FungiDB:RhiirFUN_020947"/>
<keyword evidence="2" id="KW-1185">Reference proteome</keyword>
<dbReference type="VEuPathDB" id="FungiDB:RhiirA1_471775"/>
<comment type="caution">
    <text evidence="1">The sequence shown here is derived from an EMBL/GenBank/DDBJ whole genome shotgun (WGS) entry which is preliminary data.</text>
</comment>